<gene>
    <name evidence="2" type="ORF">UFOVP433_4</name>
    <name evidence="3" type="ORF">UFOVP702_7</name>
</gene>
<reference evidence="2" key="1">
    <citation type="submission" date="2020-04" db="EMBL/GenBank/DDBJ databases">
        <authorList>
            <person name="Chiriac C."/>
            <person name="Salcher M."/>
            <person name="Ghai R."/>
            <person name="Kavagutti S V."/>
        </authorList>
    </citation>
    <scope>NUCLEOTIDE SEQUENCE</scope>
</reference>
<accession>A0A6J5MF45</accession>
<proteinExistence type="predicted"/>
<evidence type="ECO:0000313" key="3">
    <source>
        <dbReference type="EMBL" id="CAB4158381.1"/>
    </source>
</evidence>
<dbReference type="EMBL" id="LR796410">
    <property type="protein sequence ID" value="CAB4142349.1"/>
    <property type="molecule type" value="Genomic_DNA"/>
</dbReference>
<dbReference type="EMBL" id="LR796681">
    <property type="protein sequence ID" value="CAB4158381.1"/>
    <property type="molecule type" value="Genomic_DNA"/>
</dbReference>
<protein>
    <submittedName>
        <fullName evidence="2">Uncharacterized protein</fullName>
    </submittedName>
</protein>
<organism evidence="2">
    <name type="scientific">uncultured Caudovirales phage</name>
    <dbReference type="NCBI Taxonomy" id="2100421"/>
    <lineage>
        <taxon>Viruses</taxon>
        <taxon>Duplodnaviria</taxon>
        <taxon>Heunggongvirae</taxon>
        <taxon>Uroviricota</taxon>
        <taxon>Caudoviricetes</taxon>
        <taxon>Peduoviridae</taxon>
        <taxon>Maltschvirus</taxon>
        <taxon>Maltschvirus maltsch</taxon>
    </lineage>
</organism>
<feature type="compositionally biased region" description="Low complexity" evidence="1">
    <location>
        <begin position="115"/>
        <end position="142"/>
    </location>
</feature>
<evidence type="ECO:0000256" key="1">
    <source>
        <dbReference type="SAM" id="MobiDB-lite"/>
    </source>
</evidence>
<name>A0A6J5MF45_9CAUD</name>
<feature type="compositionally biased region" description="Polar residues" evidence="1">
    <location>
        <begin position="146"/>
        <end position="163"/>
    </location>
</feature>
<feature type="compositionally biased region" description="Low complexity" evidence="1">
    <location>
        <begin position="83"/>
        <end position="107"/>
    </location>
</feature>
<feature type="compositionally biased region" description="Low complexity" evidence="1">
    <location>
        <begin position="164"/>
        <end position="190"/>
    </location>
</feature>
<feature type="region of interest" description="Disordered" evidence="1">
    <location>
        <begin position="83"/>
        <end position="216"/>
    </location>
</feature>
<evidence type="ECO:0000313" key="2">
    <source>
        <dbReference type="EMBL" id="CAB4142349.1"/>
    </source>
</evidence>
<sequence>MRRLLPLVGAFYALLAAHPASAEATGRVFTCSESSSSSWQMTQPQEHADANLWPRWSDCLAWRNGDPGPSFVWSYGLPNATTTTEAATTTTEATTTTTEAPPTTTTTEPPPPSTDPQTTTTTSTQPPPSTTTSTTTTTSEAPIQTVPVSASTSPAKNTESTSEPIATPSTDMTTTSSTTSTSIPQITLTPETVPATPGSPQKGGGLAPGASNALAPGVTPEAQRAIVAASLGLITSSATSARRRR</sequence>